<evidence type="ECO:0000313" key="3">
    <source>
        <dbReference type="EMBL" id="KPL83888.1"/>
    </source>
</evidence>
<comment type="caution">
    <text evidence="3">The sequence shown here is derived from an EMBL/GenBank/DDBJ whole genome shotgun (WGS) entry which is preliminary data.</text>
</comment>
<dbReference type="RefSeq" id="WP_054520289.1">
    <property type="nucleotide sequence ID" value="NZ_LGKO01000002.1"/>
</dbReference>
<feature type="transmembrane region" description="Helical" evidence="1">
    <location>
        <begin position="32"/>
        <end position="51"/>
    </location>
</feature>
<feature type="transmembrane region" description="Helical" evidence="1">
    <location>
        <begin position="7"/>
        <end position="26"/>
    </location>
</feature>
<sequence length="169" mass="19369">MHKRNLLLDFMLLITFLMIMSPSLTGVPWHEWLAIGLTAAIILHLLLHWEWIVRIGATFFRKIFHHSRLKFVVDVLLFVAFTLTMTSGLLISRSVLPTLGIQSTRSPLWRGLHDLTANLTLSLVGLHFALNWEWVVGMFRRYALNPIIRAFQTSKAAAIKENPRSSTPQ</sequence>
<evidence type="ECO:0000256" key="1">
    <source>
        <dbReference type="SAM" id="Phobius"/>
    </source>
</evidence>
<dbReference type="AlphaFoldDB" id="A0A0P6YMD3"/>
<dbReference type="Proteomes" id="UP000050544">
    <property type="component" value="Unassembled WGS sequence"/>
</dbReference>
<evidence type="ECO:0000259" key="2">
    <source>
        <dbReference type="Pfam" id="PF14358"/>
    </source>
</evidence>
<organism evidence="3 4">
    <name type="scientific">Thermanaerothrix daxensis</name>
    <dbReference type="NCBI Taxonomy" id="869279"/>
    <lineage>
        <taxon>Bacteria</taxon>
        <taxon>Bacillati</taxon>
        <taxon>Chloroflexota</taxon>
        <taxon>Anaerolineae</taxon>
        <taxon>Anaerolineales</taxon>
        <taxon>Anaerolineaceae</taxon>
        <taxon>Thermanaerothrix</taxon>
    </lineage>
</organism>
<dbReference type="STRING" id="869279.SE15_01270"/>
<evidence type="ECO:0000313" key="4">
    <source>
        <dbReference type="Proteomes" id="UP000050544"/>
    </source>
</evidence>
<feature type="domain" description="Flavinylation-associated cytochrome" evidence="2">
    <location>
        <begin position="72"/>
        <end position="132"/>
    </location>
</feature>
<keyword evidence="4" id="KW-1185">Reference proteome</keyword>
<protein>
    <recommendedName>
        <fullName evidence="2">Flavinylation-associated cytochrome domain-containing protein</fullName>
    </recommendedName>
</protein>
<keyword evidence="1" id="KW-0812">Transmembrane</keyword>
<accession>A0A0P6YMD3</accession>
<gene>
    <name evidence="3" type="ORF">SE15_01270</name>
</gene>
<dbReference type="Pfam" id="PF14358">
    <property type="entry name" value="DUF4405"/>
    <property type="match status" value="1"/>
</dbReference>
<dbReference type="InterPro" id="IPR025517">
    <property type="entry name" value="DUF4405"/>
</dbReference>
<reference evidence="3 4" key="1">
    <citation type="submission" date="2015-07" db="EMBL/GenBank/DDBJ databases">
        <title>Whole genome sequence of Thermanaerothrix daxensis DSM 23592.</title>
        <authorList>
            <person name="Hemp J."/>
            <person name="Ward L.M."/>
            <person name="Pace L.A."/>
            <person name="Fischer W.W."/>
        </authorList>
    </citation>
    <scope>NUCLEOTIDE SEQUENCE [LARGE SCALE GENOMIC DNA]</scope>
    <source>
        <strain evidence="3 4">GNS-1</strain>
    </source>
</reference>
<feature type="transmembrane region" description="Helical" evidence="1">
    <location>
        <begin position="115"/>
        <end position="139"/>
    </location>
</feature>
<keyword evidence="1" id="KW-1133">Transmembrane helix</keyword>
<dbReference type="OrthoDB" id="9779183at2"/>
<proteinExistence type="predicted"/>
<feature type="transmembrane region" description="Helical" evidence="1">
    <location>
        <begin position="71"/>
        <end position="95"/>
    </location>
</feature>
<dbReference type="EMBL" id="LGKO01000002">
    <property type="protein sequence ID" value="KPL83888.1"/>
    <property type="molecule type" value="Genomic_DNA"/>
</dbReference>
<name>A0A0P6YMD3_9CHLR</name>
<keyword evidence="1" id="KW-0472">Membrane</keyword>